<name>A0A7X2Z2H7_9BACL</name>
<protein>
    <submittedName>
        <fullName evidence="2">DUF1700 domain-containing protein</fullName>
    </submittedName>
</protein>
<feature type="transmembrane region" description="Helical" evidence="1">
    <location>
        <begin position="138"/>
        <end position="156"/>
    </location>
</feature>
<keyword evidence="1" id="KW-1133">Transmembrane helix</keyword>
<comment type="caution">
    <text evidence="2">The sequence shown here is derived from an EMBL/GenBank/DDBJ whole genome shotgun (WGS) entry which is preliminary data.</text>
</comment>
<dbReference type="AlphaFoldDB" id="A0A7X2Z2H7"/>
<dbReference type="OrthoDB" id="9804829at2"/>
<evidence type="ECO:0000256" key="1">
    <source>
        <dbReference type="SAM" id="Phobius"/>
    </source>
</evidence>
<evidence type="ECO:0000313" key="3">
    <source>
        <dbReference type="Proteomes" id="UP000447876"/>
    </source>
</evidence>
<dbReference type="Pfam" id="PF22564">
    <property type="entry name" value="HAAS"/>
    <property type="match status" value="1"/>
</dbReference>
<proteinExistence type="predicted"/>
<dbReference type="RefSeq" id="WP_155611671.1">
    <property type="nucleotide sequence ID" value="NZ_WNZW01000005.1"/>
</dbReference>
<accession>A0A7X2Z2H7</accession>
<feature type="transmembrane region" description="Helical" evidence="1">
    <location>
        <begin position="108"/>
        <end position="126"/>
    </location>
</feature>
<dbReference type="EMBL" id="WNZW01000005">
    <property type="protein sequence ID" value="MUG46282.1"/>
    <property type="molecule type" value="Genomic_DNA"/>
</dbReference>
<gene>
    <name evidence="2" type="ORF">GNP95_14915</name>
</gene>
<reference evidence="2 3" key="1">
    <citation type="submission" date="2019-11" db="EMBL/GenBank/DDBJ databases">
        <title>Draft genome sequences of five Paenibacillus species of dairy origin.</title>
        <authorList>
            <person name="Olajide A.M."/>
            <person name="Chen S."/>
            <person name="Lapointe G."/>
        </authorList>
    </citation>
    <scope>NUCLEOTIDE SEQUENCE [LARGE SCALE GENOMIC DNA]</scope>
    <source>
        <strain evidence="2 3">12CR55</strain>
    </source>
</reference>
<keyword evidence="1" id="KW-0812">Transmembrane</keyword>
<evidence type="ECO:0000313" key="2">
    <source>
        <dbReference type="EMBL" id="MUG46282.1"/>
    </source>
</evidence>
<sequence length="180" mass="20099">MNKEAYLNELLQYLKQLSPAERKDILADYMEHFEQAELSGRTEEEVILKLGEPKLVAREVLAQSQIQKAGQSPSLPNVTKAVLATVSLGLFNLIIVFLPFVASLLVLAGLYGFSLFLIISPILLIIQHQSVSILIHDFFLMLGLVGAGLLLMVGALKVTNLYYKLVIRYLRYNLKAIGRI</sequence>
<feature type="transmembrane region" description="Helical" evidence="1">
    <location>
        <begin position="81"/>
        <end position="102"/>
    </location>
</feature>
<keyword evidence="1" id="KW-0472">Membrane</keyword>
<dbReference type="Proteomes" id="UP000447876">
    <property type="component" value="Unassembled WGS sequence"/>
</dbReference>
<organism evidence="2 3">
    <name type="scientific">Paenibacillus woosongensis</name>
    <dbReference type="NCBI Taxonomy" id="307580"/>
    <lineage>
        <taxon>Bacteria</taxon>
        <taxon>Bacillati</taxon>
        <taxon>Bacillota</taxon>
        <taxon>Bacilli</taxon>
        <taxon>Bacillales</taxon>
        <taxon>Paenibacillaceae</taxon>
        <taxon>Paenibacillus</taxon>
    </lineage>
</organism>